<evidence type="ECO:0000256" key="4">
    <source>
        <dbReference type="ARBA" id="ARBA00023239"/>
    </source>
</evidence>
<organism evidence="7 8">
    <name type="scientific">Shouchella xiaoxiensis</name>
    <dbReference type="NCBI Taxonomy" id="766895"/>
    <lineage>
        <taxon>Bacteria</taxon>
        <taxon>Bacillati</taxon>
        <taxon>Bacillota</taxon>
        <taxon>Bacilli</taxon>
        <taxon>Bacillales</taxon>
        <taxon>Bacillaceae</taxon>
        <taxon>Shouchella</taxon>
    </lineage>
</organism>
<keyword evidence="4 7" id="KW-0456">Lyase</keyword>
<evidence type="ECO:0000313" key="8">
    <source>
        <dbReference type="Proteomes" id="UP001179280"/>
    </source>
</evidence>
<sequence length="406" mass="46637">MKGAYQALMAHDFNKVIGRKGTDSMKWDATKERFGKDDLIPLWVADMDFKAPEEVIQALKEKVEHGVYGYPAPSADINDTIVNWISNQYNWKIEPVDIVHVTGVVPAINHLIKAFTEENDEVIIQTPVYYPFYDVIEKSNRRVVKNPLRFDGEQYTMDFQGLEAIITEKTKILLLCNPHNPGGRVWSKDELYQLAEICEKHNLYVISDEIHADLLFDGYTHTPFANVLQSLEKRVFTTMAATKTFNLAGVQGAYVVIKDAKLRLDYRKTLALTFMNSANMFSQIATKAAYEHGLPWLSELMDYVQGNYQFVEDYLVTHMPEIKPIKPQGTYLLWLNFEKLGFTADERKRWLTEEARVALNHGPIFGEEGEHFERMNLATPRTTLAEAMDRIHDAYKKINVDAGMKQ</sequence>
<comment type="similarity">
    <text evidence="5">Belongs to the class-II pyridoxal-phosphate-dependent aminotransferase family. MalY/PatB cystathionine beta-lyase subfamily.</text>
</comment>
<keyword evidence="3" id="KW-0663">Pyridoxal phosphate</keyword>
<dbReference type="Proteomes" id="UP001179280">
    <property type="component" value="Unassembled WGS sequence"/>
</dbReference>
<dbReference type="InterPro" id="IPR015421">
    <property type="entry name" value="PyrdxlP-dep_Trfase_major"/>
</dbReference>
<dbReference type="RefSeq" id="WP_367617775.1">
    <property type="nucleotide sequence ID" value="NZ_JAFBCV010000004.1"/>
</dbReference>
<gene>
    <name evidence="7" type="ORF">JOC54_001631</name>
</gene>
<evidence type="ECO:0000256" key="5">
    <source>
        <dbReference type="ARBA" id="ARBA00037974"/>
    </source>
</evidence>
<keyword evidence="8" id="KW-1185">Reference proteome</keyword>
<dbReference type="NCBIfam" id="TIGR04350">
    <property type="entry name" value="C_S_lyase_PatB"/>
    <property type="match status" value="1"/>
</dbReference>
<dbReference type="EMBL" id="JAFBCV010000004">
    <property type="protein sequence ID" value="MBM7838375.1"/>
    <property type="molecule type" value="Genomic_DNA"/>
</dbReference>
<dbReference type="InterPro" id="IPR051798">
    <property type="entry name" value="Class-II_PLP-Dep_Aminotrans"/>
</dbReference>
<evidence type="ECO:0000256" key="3">
    <source>
        <dbReference type="ARBA" id="ARBA00022898"/>
    </source>
</evidence>
<proteinExistence type="inferred from homology"/>
<dbReference type="PANTHER" id="PTHR43525">
    <property type="entry name" value="PROTEIN MALY"/>
    <property type="match status" value="1"/>
</dbReference>
<reference evidence="7" key="1">
    <citation type="submission" date="2021-01" db="EMBL/GenBank/DDBJ databases">
        <title>Genomic Encyclopedia of Type Strains, Phase IV (KMG-IV): sequencing the most valuable type-strain genomes for metagenomic binning, comparative biology and taxonomic classification.</title>
        <authorList>
            <person name="Goeker M."/>
        </authorList>
    </citation>
    <scope>NUCLEOTIDE SEQUENCE</scope>
    <source>
        <strain evidence="7">DSM 21943</strain>
    </source>
</reference>
<dbReference type="InterPro" id="IPR015424">
    <property type="entry name" value="PyrdxlP-dep_Trfase"/>
</dbReference>
<dbReference type="PANTHER" id="PTHR43525:SF1">
    <property type="entry name" value="PROTEIN MALY"/>
    <property type="match status" value="1"/>
</dbReference>
<dbReference type="GO" id="GO:0016829">
    <property type="term" value="F:lyase activity"/>
    <property type="evidence" value="ECO:0007669"/>
    <property type="project" value="UniProtKB-KW"/>
</dbReference>
<name>A0ABS2SS87_9BACI</name>
<evidence type="ECO:0000259" key="6">
    <source>
        <dbReference type="Pfam" id="PF00155"/>
    </source>
</evidence>
<dbReference type="Gene3D" id="3.90.1150.10">
    <property type="entry name" value="Aspartate Aminotransferase, domain 1"/>
    <property type="match status" value="1"/>
</dbReference>
<protein>
    <recommendedName>
        <fullName evidence="2">cysteine-S-conjugate beta-lyase</fullName>
        <ecNumber evidence="2">4.4.1.13</ecNumber>
    </recommendedName>
</protein>
<dbReference type="Pfam" id="PF00155">
    <property type="entry name" value="Aminotran_1_2"/>
    <property type="match status" value="1"/>
</dbReference>
<accession>A0ABS2SS87</accession>
<dbReference type="InterPro" id="IPR015422">
    <property type="entry name" value="PyrdxlP-dep_Trfase_small"/>
</dbReference>
<evidence type="ECO:0000313" key="7">
    <source>
        <dbReference type="EMBL" id="MBM7838375.1"/>
    </source>
</evidence>
<dbReference type="InterPro" id="IPR004839">
    <property type="entry name" value="Aminotransferase_I/II_large"/>
</dbReference>
<comment type="caution">
    <text evidence="7">The sequence shown here is derived from an EMBL/GenBank/DDBJ whole genome shotgun (WGS) entry which is preliminary data.</text>
</comment>
<dbReference type="SUPFAM" id="SSF53383">
    <property type="entry name" value="PLP-dependent transferases"/>
    <property type="match status" value="1"/>
</dbReference>
<evidence type="ECO:0000256" key="1">
    <source>
        <dbReference type="ARBA" id="ARBA00001933"/>
    </source>
</evidence>
<comment type="cofactor">
    <cofactor evidence="1">
        <name>pyridoxal 5'-phosphate</name>
        <dbReference type="ChEBI" id="CHEBI:597326"/>
    </cofactor>
</comment>
<dbReference type="InterPro" id="IPR027619">
    <property type="entry name" value="C-S_lyase_PatB-like"/>
</dbReference>
<feature type="domain" description="Aminotransferase class I/classII large" evidence="6">
    <location>
        <begin position="38"/>
        <end position="391"/>
    </location>
</feature>
<dbReference type="EC" id="4.4.1.13" evidence="2"/>
<dbReference type="CDD" id="cd00609">
    <property type="entry name" value="AAT_like"/>
    <property type="match status" value="1"/>
</dbReference>
<dbReference type="Gene3D" id="3.40.640.10">
    <property type="entry name" value="Type I PLP-dependent aspartate aminotransferase-like (Major domain)"/>
    <property type="match status" value="1"/>
</dbReference>
<evidence type="ECO:0000256" key="2">
    <source>
        <dbReference type="ARBA" id="ARBA00012224"/>
    </source>
</evidence>